<dbReference type="PRINTS" id="PR00081">
    <property type="entry name" value="GDHRDH"/>
</dbReference>
<name>A0AAV5NN71_9VIBR</name>
<proteinExistence type="inferred from homology"/>
<dbReference type="InterPro" id="IPR036291">
    <property type="entry name" value="NAD(P)-bd_dom_sf"/>
</dbReference>
<dbReference type="PROSITE" id="PS00061">
    <property type="entry name" value="ADH_SHORT"/>
    <property type="match status" value="1"/>
</dbReference>
<keyword evidence="2" id="KW-0560">Oxidoreductase</keyword>
<dbReference type="AlphaFoldDB" id="A0AAV5NN71"/>
<evidence type="ECO:0000313" key="4">
    <source>
        <dbReference type="Proteomes" id="UP001156690"/>
    </source>
</evidence>
<dbReference type="Proteomes" id="UP001156690">
    <property type="component" value="Unassembled WGS sequence"/>
</dbReference>
<dbReference type="RefSeq" id="WP_126606828.1">
    <property type="nucleotide sequence ID" value="NZ_AP025144.1"/>
</dbReference>
<keyword evidence="4" id="KW-1185">Reference proteome</keyword>
<gene>
    <name evidence="3" type="ORF">GCM10007932_10680</name>
</gene>
<organism evidence="3 4">
    <name type="scientific">Vibrio penaeicida</name>
    <dbReference type="NCBI Taxonomy" id="104609"/>
    <lineage>
        <taxon>Bacteria</taxon>
        <taxon>Pseudomonadati</taxon>
        <taxon>Pseudomonadota</taxon>
        <taxon>Gammaproteobacteria</taxon>
        <taxon>Vibrionales</taxon>
        <taxon>Vibrionaceae</taxon>
        <taxon>Vibrio</taxon>
    </lineage>
</organism>
<accession>A0AAV5NN71</accession>
<dbReference type="InterPro" id="IPR002347">
    <property type="entry name" value="SDR_fam"/>
</dbReference>
<comment type="similarity">
    <text evidence="1">Belongs to the short-chain dehydrogenases/reductases (SDR) family.</text>
</comment>
<dbReference type="GO" id="GO:0016020">
    <property type="term" value="C:membrane"/>
    <property type="evidence" value="ECO:0007669"/>
    <property type="project" value="TreeGrafter"/>
</dbReference>
<dbReference type="EMBL" id="BSNX01000008">
    <property type="protein sequence ID" value="GLQ71708.1"/>
    <property type="molecule type" value="Genomic_DNA"/>
</dbReference>
<dbReference type="Pfam" id="PF00106">
    <property type="entry name" value="adh_short"/>
    <property type="match status" value="1"/>
</dbReference>
<evidence type="ECO:0000313" key="3">
    <source>
        <dbReference type="EMBL" id="GLQ71708.1"/>
    </source>
</evidence>
<sequence length="244" mass="26931">MSQQVVLITGATSGIGHQLAKDYASSGFKVWACGRNHESLASLEAFSNNIQTLQFDVTDLEQAKAALSDLTPKPSIWIMNAGSCEYIDDGEIDAELFQRVLNINVMGVVNCIEASQSQIIQDDHLVIVGSIASEVALPRAEAYGASKAAINYLARSLALPMKKNGVDVSMVFPGFVETPLTDKNDFPMPMKVSVENASKRIRAGIHLRKENIYFPRRFTMFLRLIGALPYSWQRLFISKWVTTA</sequence>
<dbReference type="SUPFAM" id="SSF51735">
    <property type="entry name" value="NAD(P)-binding Rossmann-fold domains"/>
    <property type="match status" value="1"/>
</dbReference>
<dbReference type="GO" id="GO:0016491">
    <property type="term" value="F:oxidoreductase activity"/>
    <property type="evidence" value="ECO:0007669"/>
    <property type="project" value="UniProtKB-KW"/>
</dbReference>
<dbReference type="PANTHER" id="PTHR44196:SF1">
    <property type="entry name" value="DEHYDROGENASE_REDUCTASE SDR FAMILY MEMBER 7B"/>
    <property type="match status" value="1"/>
</dbReference>
<protein>
    <submittedName>
        <fullName evidence="3">Short-chain dehydrogenase</fullName>
    </submittedName>
</protein>
<evidence type="ECO:0000256" key="2">
    <source>
        <dbReference type="ARBA" id="ARBA00023002"/>
    </source>
</evidence>
<comment type="caution">
    <text evidence="3">The sequence shown here is derived from an EMBL/GenBank/DDBJ whole genome shotgun (WGS) entry which is preliminary data.</text>
</comment>
<dbReference type="Gene3D" id="3.40.50.720">
    <property type="entry name" value="NAD(P)-binding Rossmann-like Domain"/>
    <property type="match status" value="1"/>
</dbReference>
<reference evidence="4" key="1">
    <citation type="journal article" date="2019" name="Int. J. Syst. Evol. Microbiol.">
        <title>The Global Catalogue of Microorganisms (GCM) 10K type strain sequencing project: providing services to taxonomists for standard genome sequencing and annotation.</title>
        <authorList>
            <consortium name="The Broad Institute Genomics Platform"/>
            <consortium name="The Broad Institute Genome Sequencing Center for Infectious Disease"/>
            <person name="Wu L."/>
            <person name="Ma J."/>
        </authorList>
    </citation>
    <scope>NUCLEOTIDE SEQUENCE [LARGE SCALE GENOMIC DNA]</scope>
    <source>
        <strain evidence="4">NBRC 15640</strain>
    </source>
</reference>
<dbReference type="InterPro" id="IPR020904">
    <property type="entry name" value="Sc_DH/Rdtase_CS"/>
</dbReference>
<evidence type="ECO:0000256" key="1">
    <source>
        <dbReference type="ARBA" id="ARBA00006484"/>
    </source>
</evidence>
<dbReference type="PANTHER" id="PTHR44196">
    <property type="entry name" value="DEHYDROGENASE/REDUCTASE SDR FAMILY MEMBER 7B"/>
    <property type="match status" value="1"/>
</dbReference>